<protein>
    <submittedName>
        <fullName evidence="2">Uncharacterized protein</fullName>
    </submittedName>
</protein>
<feature type="transmembrane region" description="Helical" evidence="1">
    <location>
        <begin position="32"/>
        <end position="50"/>
    </location>
</feature>
<organism evidence="2 3">
    <name type="scientific">Salegentibacter flavus</name>
    <dbReference type="NCBI Taxonomy" id="287099"/>
    <lineage>
        <taxon>Bacteria</taxon>
        <taxon>Pseudomonadati</taxon>
        <taxon>Bacteroidota</taxon>
        <taxon>Flavobacteriia</taxon>
        <taxon>Flavobacteriales</taxon>
        <taxon>Flavobacteriaceae</taxon>
        <taxon>Salegentibacter</taxon>
    </lineage>
</organism>
<accession>A0A1I5AZQ4</accession>
<evidence type="ECO:0000313" key="3">
    <source>
        <dbReference type="Proteomes" id="UP000199153"/>
    </source>
</evidence>
<dbReference type="EMBL" id="FOVL01000012">
    <property type="protein sequence ID" value="SFN67924.1"/>
    <property type="molecule type" value="Genomic_DNA"/>
</dbReference>
<keyword evidence="3" id="KW-1185">Reference proteome</keyword>
<dbReference type="RefSeq" id="WP_093409327.1">
    <property type="nucleotide sequence ID" value="NZ_FOVL01000012.1"/>
</dbReference>
<keyword evidence="1" id="KW-1133">Transmembrane helix</keyword>
<sequence length="62" mass="7679">MSLFQEHLPKDRPASREEEWGFTLWEFIADNWLYLIIILLILGIFLYARISWRKRQNRNKQN</sequence>
<reference evidence="2 3" key="1">
    <citation type="submission" date="2016-10" db="EMBL/GenBank/DDBJ databases">
        <authorList>
            <person name="de Groot N.N."/>
        </authorList>
    </citation>
    <scope>NUCLEOTIDE SEQUENCE [LARGE SCALE GENOMIC DNA]</scope>
    <source>
        <strain evidence="2 3">DSM 17794</strain>
    </source>
</reference>
<dbReference type="OrthoDB" id="1451767at2"/>
<keyword evidence="1" id="KW-0812">Transmembrane</keyword>
<proteinExistence type="predicted"/>
<dbReference type="AlphaFoldDB" id="A0A1I5AZQ4"/>
<evidence type="ECO:0000313" key="2">
    <source>
        <dbReference type="EMBL" id="SFN67924.1"/>
    </source>
</evidence>
<dbReference type="Proteomes" id="UP000199153">
    <property type="component" value="Unassembled WGS sequence"/>
</dbReference>
<keyword evidence="1" id="KW-0472">Membrane</keyword>
<name>A0A1I5AZQ4_9FLAO</name>
<gene>
    <name evidence="2" type="ORF">SAMN05660413_02126</name>
</gene>
<evidence type="ECO:0000256" key="1">
    <source>
        <dbReference type="SAM" id="Phobius"/>
    </source>
</evidence>